<proteinExistence type="predicted"/>
<keyword evidence="2" id="KW-1133">Transmembrane helix</keyword>
<gene>
    <name evidence="3" type="ORF">BLNAU_22667</name>
</gene>
<feature type="region of interest" description="Disordered" evidence="1">
    <location>
        <begin position="1"/>
        <end position="103"/>
    </location>
</feature>
<keyword evidence="4" id="KW-1185">Reference proteome</keyword>
<comment type="caution">
    <text evidence="3">The sequence shown here is derived from an EMBL/GenBank/DDBJ whole genome shotgun (WGS) entry which is preliminary data.</text>
</comment>
<sequence length="157" mass="17441">MTSPPSTPVSSYSLRFASPAIEQPGRHMSNRPSARGKITHPHNVKILRPSDEQLLPMTPKSPFRSPYSSSAPDPEMLFQTPTKERSGFLPSISHPPESKREKEDFSILIPIAASPITLSTPPPILKERNEDDRIVVALFIFAVILSFWLGHRSGQTC</sequence>
<protein>
    <submittedName>
        <fullName evidence="3">Uncharacterized protein</fullName>
    </submittedName>
</protein>
<dbReference type="Proteomes" id="UP001281761">
    <property type="component" value="Unassembled WGS sequence"/>
</dbReference>
<keyword evidence="2" id="KW-0812">Transmembrane</keyword>
<feature type="compositionally biased region" description="Low complexity" evidence="1">
    <location>
        <begin position="1"/>
        <end position="13"/>
    </location>
</feature>
<keyword evidence="2" id="KW-0472">Membrane</keyword>
<evidence type="ECO:0000256" key="1">
    <source>
        <dbReference type="SAM" id="MobiDB-lite"/>
    </source>
</evidence>
<evidence type="ECO:0000313" key="3">
    <source>
        <dbReference type="EMBL" id="KAK2942434.1"/>
    </source>
</evidence>
<accession>A0ABQ9WSG0</accession>
<reference evidence="3 4" key="1">
    <citation type="journal article" date="2022" name="bioRxiv">
        <title>Genomics of Preaxostyla Flagellates Illuminates Evolutionary Transitions and the Path Towards Mitochondrial Loss.</title>
        <authorList>
            <person name="Novak L.V.F."/>
            <person name="Treitli S.C."/>
            <person name="Pyrih J."/>
            <person name="Halakuc P."/>
            <person name="Pipaliya S.V."/>
            <person name="Vacek V."/>
            <person name="Brzon O."/>
            <person name="Soukal P."/>
            <person name="Eme L."/>
            <person name="Dacks J.B."/>
            <person name="Karnkowska A."/>
            <person name="Elias M."/>
            <person name="Hampl V."/>
        </authorList>
    </citation>
    <scope>NUCLEOTIDE SEQUENCE [LARGE SCALE GENOMIC DNA]</scope>
    <source>
        <strain evidence="3">NAU3</strain>
        <tissue evidence="3">Gut</tissue>
    </source>
</reference>
<name>A0ABQ9WSG0_9EUKA</name>
<feature type="transmembrane region" description="Helical" evidence="2">
    <location>
        <begin position="134"/>
        <end position="151"/>
    </location>
</feature>
<evidence type="ECO:0000313" key="4">
    <source>
        <dbReference type="Proteomes" id="UP001281761"/>
    </source>
</evidence>
<dbReference type="EMBL" id="JARBJD010000409">
    <property type="protein sequence ID" value="KAK2942434.1"/>
    <property type="molecule type" value="Genomic_DNA"/>
</dbReference>
<evidence type="ECO:0000256" key="2">
    <source>
        <dbReference type="SAM" id="Phobius"/>
    </source>
</evidence>
<organism evidence="3 4">
    <name type="scientific">Blattamonas nauphoetae</name>
    <dbReference type="NCBI Taxonomy" id="2049346"/>
    <lineage>
        <taxon>Eukaryota</taxon>
        <taxon>Metamonada</taxon>
        <taxon>Preaxostyla</taxon>
        <taxon>Oxymonadida</taxon>
        <taxon>Blattamonas</taxon>
    </lineage>
</organism>